<evidence type="ECO:0000256" key="1">
    <source>
        <dbReference type="ARBA" id="ARBA00007932"/>
    </source>
</evidence>
<proteinExistence type="inferred from homology"/>
<keyword evidence="2" id="KW-0732">Signal</keyword>
<evidence type="ECO:0000256" key="2">
    <source>
        <dbReference type="ARBA" id="ARBA00022729"/>
    </source>
</evidence>
<dbReference type="EMBL" id="LSMT01000059">
    <property type="protein sequence ID" value="PFX29840.1"/>
    <property type="molecule type" value="Genomic_DNA"/>
</dbReference>
<dbReference type="Proteomes" id="UP000225706">
    <property type="component" value="Unassembled WGS sequence"/>
</dbReference>
<evidence type="ECO:0000256" key="3">
    <source>
        <dbReference type="ARBA" id="ARBA00023157"/>
    </source>
</evidence>
<accession>A0A2B4SLT0</accession>
<dbReference type="Pfam" id="PF03024">
    <property type="entry name" value="Folate_rec"/>
    <property type="match status" value="1"/>
</dbReference>
<dbReference type="GO" id="GO:0038023">
    <property type="term" value="F:signaling receptor activity"/>
    <property type="evidence" value="ECO:0007669"/>
    <property type="project" value="TreeGrafter"/>
</dbReference>
<dbReference type="GO" id="GO:0009897">
    <property type="term" value="C:external side of plasma membrane"/>
    <property type="evidence" value="ECO:0007669"/>
    <property type="project" value="TreeGrafter"/>
</dbReference>
<dbReference type="OrthoDB" id="567542at2759"/>
<dbReference type="PANTHER" id="PTHR10517">
    <property type="entry name" value="FOLATE RECEPTOR"/>
    <property type="match status" value="1"/>
</dbReference>
<evidence type="ECO:0000313" key="6">
    <source>
        <dbReference type="Proteomes" id="UP000225706"/>
    </source>
</evidence>
<comment type="similarity">
    <text evidence="1">Belongs to the folate receptor family.</text>
</comment>
<organism evidence="5 6">
    <name type="scientific">Stylophora pistillata</name>
    <name type="common">Smooth cauliflower coral</name>
    <dbReference type="NCBI Taxonomy" id="50429"/>
    <lineage>
        <taxon>Eukaryota</taxon>
        <taxon>Metazoa</taxon>
        <taxon>Cnidaria</taxon>
        <taxon>Anthozoa</taxon>
        <taxon>Hexacorallia</taxon>
        <taxon>Scleractinia</taxon>
        <taxon>Astrocoeniina</taxon>
        <taxon>Pocilloporidae</taxon>
        <taxon>Stylophora</taxon>
    </lineage>
</organism>
<name>A0A2B4SLT0_STYPI</name>
<feature type="domain" description="Folate receptor-like" evidence="4">
    <location>
        <begin position="21"/>
        <end position="110"/>
    </location>
</feature>
<evidence type="ECO:0000259" key="4">
    <source>
        <dbReference type="Pfam" id="PF03024"/>
    </source>
</evidence>
<comment type="caution">
    <text evidence="5">The sequence shown here is derived from an EMBL/GenBank/DDBJ whole genome shotgun (WGS) entry which is preliminary data.</text>
</comment>
<dbReference type="InterPro" id="IPR018143">
    <property type="entry name" value="Folate_rcpt-like"/>
</dbReference>
<keyword evidence="6" id="KW-1185">Reference proteome</keyword>
<reference evidence="6" key="1">
    <citation type="journal article" date="2017" name="bioRxiv">
        <title>Comparative analysis of the genomes of Stylophora pistillata and Acropora digitifera provides evidence for extensive differences between species of corals.</title>
        <authorList>
            <person name="Voolstra C.R."/>
            <person name="Li Y."/>
            <person name="Liew Y.J."/>
            <person name="Baumgarten S."/>
            <person name="Zoccola D."/>
            <person name="Flot J.-F."/>
            <person name="Tambutte S."/>
            <person name="Allemand D."/>
            <person name="Aranda M."/>
        </authorList>
    </citation>
    <scope>NUCLEOTIDE SEQUENCE [LARGE SCALE GENOMIC DNA]</scope>
</reference>
<evidence type="ECO:0000313" key="5">
    <source>
        <dbReference type="EMBL" id="PFX29840.1"/>
    </source>
</evidence>
<dbReference type="InterPro" id="IPR004269">
    <property type="entry name" value="Folate_rcpt"/>
</dbReference>
<keyword evidence="3" id="KW-1015">Disulfide bond</keyword>
<dbReference type="PANTHER" id="PTHR10517:SF14">
    <property type="entry name" value="FOLATE RECEPTOR 1-RELATED"/>
    <property type="match status" value="1"/>
</dbReference>
<sequence length="152" mass="17619">MHRWSISQREAFSAEGPDYVECQPSKEKLAVLPNSRLNLRKVPWEFCTIFHGTIVEHEDWLEDFNYTSSKYVCRSDSKCRKFSKLNKDGKGLCNKMWGQSFKYENSHNCMMWFAGKNPNEKVKLDTTLTTVTNNQSKLINTALALSLIKLLC</sequence>
<dbReference type="AlphaFoldDB" id="A0A2B4SLT0"/>
<protein>
    <recommendedName>
        <fullName evidence="4">Folate receptor-like domain-containing protein</fullName>
    </recommendedName>
</protein>
<gene>
    <name evidence="5" type="ORF">AWC38_SpisGene5330</name>
</gene>